<dbReference type="AlphaFoldDB" id="A0A8J4D8Z2"/>
<feature type="compositionally biased region" description="Polar residues" evidence="6">
    <location>
        <begin position="160"/>
        <end position="174"/>
    </location>
</feature>
<comment type="subcellular location">
    <subcellularLocation>
        <location evidence="1">Cytoplasm</location>
    </subcellularLocation>
</comment>
<organism evidence="7 8">
    <name type="scientific">Volvox reticuliferus</name>
    <dbReference type="NCBI Taxonomy" id="1737510"/>
    <lineage>
        <taxon>Eukaryota</taxon>
        <taxon>Viridiplantae</taxon>
        <taxon>Chlorophyta</taxon>
        <taxon>core chlorophytes</taxon>
        <taxon>Chlorophyceae</taxon>
        <taxon>CS clade</taxon>
        <taxon>Chlamydomonadales</taxon>
        <taxon>Volvocaceae</taxon>
        <taxon>Volvox</taxon>
    </lineage>
</organism>
<evidence type="ECO:0000313" key="8">
    <source>
        <dbReference type="Proteomes" id="UP000722791"/>
    </source>
</evidence>
<evidence type="ECO:0000256" key="4">
    <source>
        <dbReference type="ARBA" id="ARBA00022694"/>
    </source>
</evidence>
<sequence length="437" mass="43447">ARTGADNADRARKRGGAAAPAVQGPSTGATAANGMGSVISDIMASEQAVSEREDQAAETVGERTAGSSSSSSSACQCPPVRLECLGTQSRTGVASIELAIEWPPPLLSAAPLMAAKSGNGSAAPAWAMEWDSAATDNEDDGDFGGDGQGLGTAGRVGGDSSASAANKGATSSRESGTGGMGGGMSGGHLLVGGFRGPDFLAMVLSPDAAELMRVTACGGWRRTHAIHVADSGQITFAYVSSGTSSARGGSLIRVVRRGGDGGTGGSGGCRGSGLSSGVGGCQAPERRQPLVPSSAPCLMTPNYYSERQSSTESTAAGSTLPGVGGGQLDVVGLLLGAAVLPDRPAAVANQEGPRREAQDCPAGSRATSSAPTAGLGVRSSDARPSSMPRSLHVGHHGREILCVCVLPGLRLPSPTSQAPQQNQSLGHLTSPLRPTPP</sequence>
<feature type="region of interest" description="Disordered" evidence="6">
    <location>
        <begin position="413"/>
        <end position="437"/>
    </location>
</feature>
<feature type="region of interest" description="Disordered" evidence="6">
    <location>
        <begin position="346"/>
        <end position="392"/>
    </location>
</feature>
<keyword evidence="4" id="KW-0819">tRNA processing</keyword>
<dbReference type="GO" id="GO:0005737">
    <property type="term" value="C:cytoplasm"/>
    <property type="evidence" value="ECO:0007669"/>
    <property type="project" value="UniProtKB-SubCell"/>
</dbReference>
<keyword evidence="5" id="KW-0677">Repeat</keyword>
<reference evidence="7" key="1">
    <citation type="journal article" date="2021" name="Proc. Natl. Acad. Sci. U.S.A.">
        <title>Three genomes in the algal genus Volvox reveal the fate of a haploid sex-determining region after a transition to homothallism.</title>
        <authorList>
            <person name="Yamamoto K."/>
            <person name="Hamaji T."/>
            <person name="Kawai-Toyooka H."/>
            <person name="Matsuzaki R."/>
            <person name="Takahashi F."/>
            <person name="Nishimura Y."/>
            <person name="Kawachi M."/>
            <person name="Noguchi H."/>
            <person name="Minakuchi Y."/>
            <person name="Umen J.G."/>
            <person name="Toyoda A."/>
            <person name="Nozaki H."/>
        </authorList>
    </citation>
    <scope>NUCLEOTIDE SEQUENCE</scope>
    <source>
        <strain evidence="7">NIES-3785</strain>
    </source>
</reference>
<feature type="region of interest" description="Disordered" evidence="6">
    <location>
        <begin position="259"/>
        <end position="294"/>
    </location>
</feature>
<evidence type="ECO:0000256" key="6">
    <source>
        <dbReference type="SAM" id="MobiDB-lite"/>
    </source>
</evidence>
<evidence type="ECO:0000313" key="7">
    <source>
        <dbReference type="EMBL" id="GIL97390.1"/>
    </source>
</evidence>
<dbReference type="InterPro" id="IPR051973">
    <property type="entry name" value="tRNA_Anticodon_Mtase-Reg"/>
</dbReference>
<gene>
    <name evidence="7" type="ORF">Vretimale_2817</name>
</gene>
<evidence type="ECO:0000256" key="5">
    <source>
        <dbReference type="ARBA" id="ARBA00022737"/>
    </source>
</evidence>
<feature type="non-terminal residue" evidence="7">
    <location>
        <position position="1"/>
    </location>
</feature>
<proteinExistence type="predicted"/>
<comment type="caution">
    <text evidence="7">The sequence shown here is derived from an EMBL/GenBank/DDBJ whole genome shotgun (WGS) entry which is preliminary data.</text>
</comment>
<dbReference type="PANTHER" id="PTHR14344:SF3">
    <property type="entry name" value="WD REPEAT-CONTAINING PROTEIN 6"/>
    <property type="match status" value="1"/>
</dbReference>
<dbReference type="PANTHER" id="PTHR14344">
    <property type="entry name" value="WD REPEAT PROTEIN"/>
    <property type="match status" value="1"/>
</dbReference>
<feature type="region of interest" description="Disordered" evidence="6">
    <location>
        <begin position="1"/>
        <end position="77"/>
    </location>
</feature>
<feature type="compositionally biased region" description="Gly residues" evidence="6">
    <location>
        <begin position="144"/>
        <end position="157"/>
    </location>
</feature>
<evidence type="ECO:0000256" key="3">
    <source>
        <dbReference type="ARBA" id="ARBA00022574"/>
    </source>
</evidence>
<accession>A0A8J4D8Z2</accession>
<dbReference type="EMBL" id="BNCQ01000004">
    <property type="protein sequence ID" value="GIL97390.1"/>
    <property type="molecule type" value="Genomic_DNA"/>
</dbReference>
<feature type="non-terminal residue" evidence="7">
    <location>
        <position position="437"/>
    </location>
</feature>
<evidence type="ECO:0000256" key="2">
    <source>
        <dbReference type="ARBA" id="ARBA00022490"/>
    </source>
</evidence>
<dbReference type="GO" id="GO:0030488">
    <property type="term" value="P:tRNA methylation"/>
    <property type="evidence" value="ECO:0007669"/>
    <property type="project" value="TreeGrafter"/>
</dbReference>
<dbReference type="Proteomes" id="UP000722791">
    <property type="component" value="Unassembled WGS sequence"/>
</dbReference>
<feature type="region of interest" description="Disordered" evidence="6">
    <location>
        <begin position="134"/>
        <end position="183"/>
    </location>
</feature>
<protein>
    <submittedName>
        <fullName evidence="7">Uncharacterized protein</fullName>
    </submittedName>
</protein>
<keyword evidence="3" id="KW-0853">WD repeat</keyword>
<feature type="compositionally biased region" description="Polar residues" evidence="6">
    <location>
        <begin position="413"/>
        <end position="427"/>
    </location>
</feature>
<feature type="compositionally biased region" description="Gly residues" evidence="6">
    <location>
        <begin position="260"/>
        <end position="280"/>
    </location>
</feature>
<evidence type="ECO:0000256" key="1">
    <source>
        <dbReference type="ARBA" id="ARBA00004496"/>
    </source>
</evidence>
<keyword evidence="2" id="KW-0963">Cytoplasm</keyword>
<name>A0A8J4D8Z2_9CHLO</name>